<dbReference type="InterPro" id="IPR009057">
    <property type="entry name" value="Homeodomain-like_sf"/>
</dbReference>
<name>A0ABY9TXR7_9GAMM</name>
<evidence type="ECO:0000313" key="5">
    <source>
        <dbReference type="EMBL" id="WNC73649.1"/>
    </source>
</evidence>
<dbReference type="PANTHER" id="PTHR47894">
    <property type="entry name" value="HTH-TYPE TRANSCRIPTIONAL REGULATOR GADX"/>
    <property type="match status" value="1"/>
</dbReference>
<dbReference type="SUPFAM" id="SSF46689">
    <property type="entry name" value="Homeodomain-like"/>
    <property type="match status" value="1"/>
</dbReference>
<keyword evidence="1" id="KW-0805">Transcription regulation</keyword>
<sequence length="329" mass="37710">MNNKLFAAKAVYLKVIIETLDSLNAPTNILLSQVGLNRGQCLKDDFIILEYPLWQLMALSAEELNLSNFGELVADTFNKNYFSKIDVGFFNQSDIYQGLQYYLGSVNKHSNMPAFWLKHDEQYSWLCRSGTPGIETGDWQMEKFVLCFLIYLLKRYLGTEWAPKKIKLKTSSAEISTCFLSSLDCEYLFNNKYSAIAIENKFLAKIDVWPSKLVTITKGKVVPKKHTLLLKQLLKQNYFGINPSAVIIAQTVRMNLRTLQRVLAEENTQLKKLINEDKNNKANQLLEGSDKSVSDIALILGYQDDGNFCRAYKSWQGQTPLQFRKADKY</sequence>
<keyword evidence="2" id="KW-0238">DNA-binding</keyword>
<gene>
    <name evidence="5" type="ORF">RGQ13_06560</name>
</gene>
<dbReference type="PANTHER" id="PTHR47894:SF1">
    <property type="entry name" value="HTH-TYPE TRANSCRIPTIONAL REGULATOR VQSM"/>
    <property type="match status" value="1"/>
</dbReference>
<keyword evidence="6" id="KW-1185">Reference proteome</keyword>
<dbReference type="Gene3D" id="1.10.10.60">
    <property type="entry name" value="Homeodomain-like"/>
    <property type="match status" value="1"/>
</dbReference>
<dbReference type="SMART" id="SM00342">
    <property type="entry name" value="HTH_ARAC"/>
    <property type="match status" value="1"/>
</dbReference>
<dbReference type="RefSeq" id="WP_348392760.1">
    <property type="nucleotide sequence ID" value="NZ_CP134145.1"/>
</dbReference>
<dbReference type="Pfam" id="PF12833">
    <property type="entry name" value="HTH_18"/>
    <property type="match status" value="1"/>
</dbReference>
<dbReference type="InterPro" id="IPR018060">
    <property type="entry name" value="HTH_AraC"/>
</dbReference>
<dbReference type="EMBL" id="CP134145">
    <property type="protein sequence ID" value="WNC73649.1"/>
    <property type="molecule type" value="Genomic_DNA"/>
</dbReference>
<reference evidence="6" key="1">
    <citation type="submission" date="2023-09" db="EMBL/GenBank/DDBJ databases">
        <authorList>
            <person name="Li S."/>
            <person name="Li X."/>
            <person name="Zhang C."/>
            <person name="Zhao Z."/>
        </authorList>
    </citation>
    <scope>NUCLEOTIDE SEQUENCE [LARGE SCALE GENOMIC DNA]</scope>
    <source>
        <strain evidence="6">SQ149</strain>
    </source>
</reference>
<accession>A0ABY9TXR7</accession>
<evidence type="ECO:0000259" key="4">
    <source>
        <dbReference type="PROSITE" id="PS01124"/>
    </source>
</evidence>
<evidence type="ECO:0000256" key="1">
    <source>
        <dbReference type="ARBA" id="ARBA00023015"/>
    </source>
</evidence>
<proteinExistence type="predicted"/>
<keyword evidence="3" id="KW-0804">Transcription</keyword>
<evidence type="ECO:0000313" key="6">
    <source>
        <dbReference type="Proteomes" id="UP001258994"/>
    </source>
</evidence>
<organism evidence="5 6">
    <name type="scientific">Thalassotalea psychrophila</name>
    <dbReference type="NCBI Taxonomy" id="3065647"/>
    <lineage>
        <taxon>Bacteria</taxon>
        <taxon>Pseudomonadati</taxon>
        <taxon>Pseudomonadota</taxon>
        <taxon>Gammaproteobacteria</taxon>
        <taxon>Alteromonadales</taxon>
        <taxon>Colwelliaceae</taxon>
        <taxon>Thalassotalea</taxon>
    </lineage>
</organism>
<protein>
    <submittedName>
        <fullName evidence="5">Helix-turn-helix transcriptional regulator</fullName>
    </submittedName>
</protein>
<evidence type="ECO:0000256" key="2">
    <source>
        <dbReference type="ARBA" id="ARBA00023125"/>
    </source>
</evidence>
<dbReference type="Proteomes" id="UP001258994">
    <property type="component" value="Chromosome"/>
</dbReference>
<evidence type="ECO:0000256" key="3">
    <source>
        <dbReference type="ARBA" id="ARBA00023163"/>
    </source>
</evidence>
<dbReference type="PROSITE" id="PS01124">
    <property type="entry name" value="HTH_ARAC_FAMILY_2"/>
    <property type="match status" value="1"/>
</dbReference>
<feature type="domain" description="HTH araC/xylS-type" evidence="4">
    <location>
        <begin position="248"/>
        <end position="326"/>
    </location>
</feature>